<protein>
    <submittedName>
        <fullName evidence="1">Uncharacterized protein</fullName>
    </submittedName>
</protein>
<name>A0A6A0AEV2_HAELA</name>
<comment type="caution">
    <text evidence="1">The sequence shown here is derived from an EMBL/GenBank/DDBJ whole genome shotgun (WGS) entry which is preliminary data.</text>
</comment>
<accession>A0A6A0AEV2</accession>
<dbReference type="AlphaFoldDB" id="A0A6A0AEV2"/>
<keyword evidence="2" id="KW-1185">Reference proteome</keyword>
<feature type="non-terminal residue" evidence="1">
    <location>
        <position position="16"/>
    </location>
</feature>
<dbReference type="EMBL" id="BLLF01005610">
    <property type="protein sequence ID" value="GFH31420.1"/>
    <property type="molecule type" value="Genomic_DNA"/>
</dbReference>
<evidence type="ECO:0000313" key="1">
    <source>
        <dbReference type="EMBL" id="GFH31420.1"/>
    </source>
</evidence>
<reference evidence="1 2" key="1">
    <citation type="submission" date="2020-02" db="EMBL/GenBank/DDBJ databases">
        <title>Draft genome sequence of Haematococcus lacustris strain NIES-144.</title>
        <authorList>
            <person name="Morimoto D."/>
            <person name="Nakagawa S."/>
            <person name="Yoshida T."/>
            <person name="Sawayama S."/>
        </authorList>
    </citation>
    <scope>NUCLEOTIDE SEQUENCE [LARGE SCALE GENOMIC DNA]</scope>
    <source>
        <strain evidence="1 2">NIES-144</strain>
    </source>
</reference>
<organism evidence="1 2">
    <name type="scientific">Haematococcus lacustris</name>
    <name type="common">Green alga</name>
    <name type="synonym">Haematococcus pluvialis</name>
    <dbReference type="NCBI Taxonomy" id="44745"/>
    <lineage>
        <taxon>Eukaryota</taxon>
        <taxon>Viridiplantae</taxon>
        <taxon>Chlorophyta</taxon>
        <taxon>core chlorophytes</taxon>
        <taxon>Chlorophyceae</taxon>
        <taxon>CS clade</taxon>
        <taxon>Chlamydomonadales</taxon>
        <taxon>Haematococcaceae</taxon>
        <taxon>Haematococcus</taxon>
    </lineage>
</organism>
<proteinExistence type="predicted"/>
<feature type="non-terminal residue" evidence="1">
    <location>
        <position position="1"/>
    </location>
</feature>
<dbReference type="Proteomes" id="UP000485058">
    <property type="component" value="Unassembled WGS sequence"/>
</dbReference>
<sequence length="16" mass="1668">MNAPGETYTVKLDTAG</sequence>
<gene>
    <name evidence="1" type="ORF">HaLaN_30465</name>
</gene>
<evidence type="ECO:0000313" key="2">
    <source>
        <dbReference type="Proteomes" id="UP000485058"/>
    </source>
</evidence>